<evidence type="ECO:0000313" key="2">
    <source>
        <dbReference type="EMBL" id="ACF44847.1"/>
    </source>
</evidence>
<evidence type="ECO:0000256" key="1">
    <source>
        <dbReference type="SAM" id="Phobius"/>
    </source>
</evidence>
<keyword evidence="1" id="KW-1133">Transmembrane helix</keyword>
<sequence>MHGKLKRFGIVEKMGKRIWEYVRFNPKNLFFRVLLAMFVFWMLFDDYGIMKRIRMEAEHRALLDRLKVEQKKIIDNELRITYAMKPDSIEKAARERYNFRKPGETLFIIRAQ</sequence>
<keyword evidence="1" id="KW-0812">Transmembrane</keyword>
<dbReference type="InterPro" id="IPR007060">
    <property type="entry name" value="FtsL/DivIC"/>
</dbReference>
<dbReference type="AlphaFoldDB" id="B4SGB1"/>
<dbReference type="EMBL" id="CP001110">
    <property type="protein sequence ID" value="ACF44847.1"/>
    <property type="molecule type" value="Genomic_DNA"/>
</dbReference>
<organism evidence="2 3">
    <name type="scientific">Pelodictyon phaeoclathratiforme (strain DSM 5477 / BU-1)</name>
    <dbReference type="NCBI Taxonomy" id="324925"/>
    <lineage>
        <taxon>Bacteria</taxon>
        <taxon>Pseudomonadati</taxon>
        <taxon>Chlorobiota</taxon>
        <taxon>Chlorobiia</taxon>
        <taxon>Chlorobiales</taxon>
        <taxon>Chlorobiaceae</taxon>
        <taxon>Chlorobium/Pelodictyon group</taxon>
        <taxon>Pelodictyon</taxon>
    </lineage>
</organism>
<dbReference type="HOGENOM" id="CLU_2272376_0_0_10"/>
<keyword evidence="1" id="KW-0472">Membrane</keyword>
<name>B4SGB1_PELPB</name>
<reference evidence="2 3" key="1">
    <citation type="submission" date="2008-06" db="EMBL/GenBank/DDBJ databases">
        <title>Complete sequence of Pelodictyon phaeoclathratiforme BU-1.</title>
        <authorList>
            <consortium name="US DOE Joint Genome Institute"/>
            <person name="Lucas S."/>
            <person name="Copeland A."/>
            <person name="Lapidus A."/>
            <person name="Glavina del Rio T."/>
            <person name="Dalin E."/>
            <person name="Tice H."/>
            <person name="Bruce D."/>
            <person name="Goodwin L."/>
            <person name="Pitluck S."/>
            <person name="Schmutz J."/>
            <person name="Larimer F."/>
            <person name="Land M."/>
            <person name="Hauser L."/>
            <person name="Kyrpides N."/>
            <person name="Mikhailova N."/>
            <person name="Liu Z."/>
            <person name="Li T."/>
            <person name="Zhao F."/>
            <person name="Overmann J."/>
            <person name="Bryant D.A."/>
            <person name="Richardson P."/>
        </authorList>
    </citation>
    <scope>NUCLEOTIDE SEQUENCE [LARGE SCALE GENOMIC DNA]</scope>
    <source>
        <strain evidence="3">DSM 5477 / BU-1</strain>
    </source>
</reference>
<dbReference type="KEGG" id="pph:Ppha_2688"/>
<dbReference type="eggNOG" id="COG2919">
    <property type="taxonomic scope" value="Bacteria"/>
</dbReference>
<proteinExistence type="predicted"/>
<evidence type="ECO:0000313" key="3">
    <source>
        <dbReference type="Proteomes" id="UP000002724"/>
    </source>
</evidence>
<dbReference type="Proteomes" id="UP000002724">
    <property type="component" value="Chromosome"/>
</dbReference>
<keyword evidence="3" id="KW-1185">Reference proteome</keyword>
<accession>B4SGB1</accession>
<dbReference type="Pfam" id="PF04977">
    <property type="entry name" value="DivIC"/>
    <property type="match status" value="1"/>
</dbReference>
<protein>
    <submittedName>
        <fullName evidence="2">Septum formation initiator</fullName>
    </submittedName>
</protein>
<dbReference type="STRING" id="324925.Ppha_2688"/>
<gene>
    <name evidence="2" type="ordered locus">Ppha_2688</name>
</gene>
<feature type="transmembrane region" description="Helical" evidence="1">
    <location>
        <begin position="29"/>
        <end position="50"/>
    </location>
</feature>